<comment type="caution">
    <text evidence="2">The sequence shown here is derived from an EMBL/GenBank/DDBJ whole genome shotgun (WGS) entry which is preliminary data.</text>
</comment>
<dbReference type="CDD" id="cd16100">
    <property type="entry name" value="ARID"/>
    <property type="match status" value="1"/>
</dbReference>
<dbReference type="InterPro" id="IPR036431">
    <property type="entry name" value="ARID_dom_sf"/>
</dbReference>
<dbReference type="InterPro" id="IPR001606">
    <property type="entry name" value="ARID_dom"/>
</dbReference>
<dbReference type="GO" id="GO:0003677">
    <property type="term" value="F:DNA binding"/>
    <property type="evidence" value="ECO:0007669"/>
    <property type="project" value="InterPro"/>
</dbReference>
<dbReference type="STRING" id="291195.A0A437AJU4"/>
<dbReference type="Pfam" id="PF01388">
    <property type="entry name" value="ARID"/>
    <property type="match status" value="1"/>
</dbReference>
<dbReference type="EMBL" id="RCSS01000518">
    <property type="protein sequence ID" value="RVD91451.1"/>
    <property type="molecule type" value="Genomic_DNA"/>
</dbReference>
<dbReference type="PROSITE" id="PS51011">
    <property type="entry name" value="ARID"/>
    <property type="match status" value="1"/>
</dbReference>
<sequence length="364" mass="43483">MRQTYSPYPKHILPNQYYFYRSAETLEIIPCKAIAQISVSRFKMMTTRREIFYAKKEEILEFQPGSRLFKHLMKQSKFRNCRDIMATVKAMRMDPNKVMVMDAFSVYDNDKEINDDEFIKAYLKFYKNDKYYSEYLDIAYKNVPGTASLKVSEFYRIVCRHGGMNNVINLQLWKKLFYDQMPKTNVSFALRNFYKKYLYQFELYRREFEDNEFEFNYIFKKGEHVIFKGSGAKFCGKVLARRNRGLNIYYINICNLKNNCSEWFAEDIISTAGNVCINNQLTFTKYMRIYYFLPDPITQEKNAHNLALIRNEKDKLQKISDSSEEKKDAIYNIYVLADLSTQLLENIRKKIKHSDSQDKENINN</sequence>
<keyword evidence="3" id="KW-1185">Reference proteome</keyword>
<protein>
    <submittedName>
        <fullName evidence="2">Dead ringer</fullName>
    </submittedName>
</protein>
<accession>A0A437AJU4</accession>
<dbReference type="Gene3D" id="1.10.150.60">
    <property type="entry name" value="ARID DNA-binding domain"/>
    <property type="match status" value="1"/>
</dbReference>
<gene>
    <name evidence="2" type="ORF">TUBRATIS_21040</name>
</gene>
<feature type="domain" description="ARID" evidence="1">
    <location>
        <begin position="112"/>
        <end position="206"/>
    </location>
</feature>
<dbReference type="SUPFAM" id="SSF46774">
    <property type="entry name" value="ARID-like"/>
    <property type="match status" value="1"/>
</dbReference>
<reference evidence="2 3" key="1">
    <citation type="submission" date="2018-10" db="EMBL/GenBank/DDBJ databases">
        <title>Draft genome sequence of the microsporidian Tubulinosema ratisbonensis.</title>
        <authorList>
            <person name="Polonais V."/>
            <person name="Peyretaillade E."/>
            <person name="Niehus S."/>
            <person name="Wawrzyniak I."/>
            <person name="Franchet A."/>
            <person name="Gaspin C."/>
            <person name="Reichstadt M."/>
            <person name="Belser C."/>
            <person name="Labadie K."/>
            <person name="Delbac F."/>
            <person name="Ferrandon D."/>
        </authorList>
    </citation>
    <scope>NUCLEOTIDE SEQUENCE [LARGE SCALE GENOMIC DNA]</scope>
    <source>
        <strain evidence="2 3">Franzen</strain>
    </source>
</reference>
<proteinExistence type="predicted"/>
<organism evidence="2 3">
    <name type="scientific">Tubulinosema ratisbonensis</name>
    <dbReference type="NCBI Taxonomy" id="291195"/>
    <lineage>
        <taxon>Eukaryota</taxon>
        <taxon>Fungi</taxon>
        <taxon>Fungi incertae sedis</taxon>
        <taxon>Microsporidia</taxon>
        <taxon>Tubulinosematoidea</taxon>
        <taxon>Tubulinosematidae</taxon>
        <taxon>Tubulinosema</taxon>
    </lineage>
</organism>
<name>A0A437AJU4_9MICR</name>
<evidence type="ECO:0000313" key="2">
    <source>
        <dbReference type="EMBL" id="RVD91451.1"/>
    </source>
</evidence>
<dbReference type="SMART" id="SM01014">
    <property type="entry name" value="ARID"/>
    <property type="match status" value="1"/>
</dbReference>
<evidence type="ECO:0000313" key="3">
    <source>
        <dbReference type="Proteomes" id="UP000282876"/>
    </source>
</evidence>
<dbReference type="OrthoDB" id="10068428at2759"/>
<dbReference type="VEuPathDB" id="MicrosporidiaDB:TUBRATIS_21040"/>
<dbReference type="SMART" id="SM00501">
    <property type="entry name" value="BRIGHT"/>
    <property type="match status" value="1"/>
</dbReference>
<evidence type="ECO:0000259" key="1">
    <source>
        <dbReference type="PROSITE" id="PS51011"/>
    </source>
</evidence>
<dbReference type="Proteomes" id="UP000282876">
    <property type="component" value="Unassembled WGS sequence"/>
</dbReference>
<dbReference type="AlphaFoldDB" id="A0A437AJU4"/>